<keyword evidence="3" id="KW-1185">Reference proteome</keyword>
<dbReference type="Proteomes" id="UP000652761">
    <property type="component" value="Unassembled WGS sequence"/>
</dbReference>
<evidence type="ECO:0000256" key="1">
    <source>
        <dbReference type="SAM" id="MobiDB-lite"/>
    </source>
</evidence>
<protein>
    <submittedName>
        <fullName evidence="2">Uncharacterized protein</fullName>
    </submittedName>
</protein>
<evidence type="ECO:0000313" key="3">
    <source>
        <dbReference type="Proteomes" id="UP000652761"/>
    </source>
</evidence>
<dbReference type="AlphaFoldDB" id="A0A843UMH9"/>
<comment type="caution">
    <text evidence="2">The sequence shown here is derived from an EMBL/GenBank/DDBJ whole genome shotgun (WGS) entry which is preliminary data.</text>
</comment>
<feature type="region of interest" description="Disordered" evidence="1">
    <location>
        <begin position="185"/>
        <end position="204"/>
    </location>
</feature>
<proteinExistence type="predicted"/>
<reference evidence="2" key="1">
    <citation type="submission" date="2017-07" db="EMBL/GenBank/DDBJ databases">
        <title>Taro Niue Genome Assembly and Annotation.</title>
        <authorList>
            <person name="Atibalentja N."/>
            <person name="Keating K."/>
            <person name="Fields C.J."/>
        </authorList>
    </citation>
    <scope>NUCLEOTIDE SEQUENCE</scope>
    <source>
        <strain evidence="2">Niue_2</strain>
        <tissue evidence="2">Leaf</tissue>
    </source>
</reference>
<accession>A0A843UMH9</accession>
<feature type="compositionally biased region" description="Basic and acidic residues" evidence="1">
    <location>
        <begin position="194"/>
        <end position="204"/>
    </location>
</feature>
<name>A0A843UMH9_COLES</name>
<gene>
    <name evidence="2" type="ORF">Taro_015546</name>
</gene>
<dbReference type="EMBL" id="NMUH01000671">
    <property type="protein sequence ID" value="MQL83064.1"/>
    <property type="molecule type" value="Genomic_DNA"/>
</dbReference>
<sequence length="204" mass="22956">MPRTQASVGPKTSLISKLRRLAAIHCKWTQDIGCARQEMIEEHSHEFSGQSKHIPAKHQKKMIKMINNLERYKQSNVYTNLSQVVSTQSTCVLTQSASRVDTLNGFAVEKNRFCASLIRRERSSPGDLLRLGGELDIEEASPTPVCDLHQQKDRICDVFEHLLGLTEEGFFGKLIPLDNFSQASEAGTSIPEEDIVRSDSEREE</sequence>
<organism evidence="2 3">
    <name type="scientific">Colocasia esculenta</name>
    <name type="common">Wild taro</name>
    <name type="synonym">Arum esculentum</name>
    <dbReference type="NCBI Taxonomy" id="4460"/>
    <lineage>
        <taxon>Eukaryota</taxon>
        <taxon>Viridiplantae</taxon>
        <taxon>Streptophyta</taxon>
        <taxon>Embryophyta</taxon>
        <taxon>Tracheophyta</taxon>
        <taxon>Spermatophyta</taxon>
        <taxon>Magnoliopsida</taxon>
        <taxon>Liliopsida</taxon>
        <taxon>Araceae</taxon>
        <taxon>Aroideae</taxon>
        <taxon>Colocasieae</taxon>
        <taxon>Colocasia</taxon>
    </lineage>
</organism>
<evidence type="ECO:0000313" key="2">
    <source>
        <dbReference type="EMBL" id="MQL83064.1"/>
    </source>
</evidence>